<feature type="region of interest" description="Disordered" evidence="1">
    <location>
        <begin position="37"/>
        <end position="68"/>
    </location>
</feature>
<evidence type="ECO:0000313" key="2">
    <source>
        <dbReference type="Proteomes" id="UP000887540"/>
    </source>
</evidence>
<dbReference type="WBParaSite" id="ACRNAN_scaffold9526.g8201.t1">
    <property type="protein sequence ID" value="ACRNAN_scaffold9526.g8201.t1"/>
    <property type="gene ID" value="ACRNAN_scaffold9526.g8201"/>
</dbReference>
<feature type="compositionally biased region" description="Basic and acidic residues" evidence="1">
    <location>
        <begin position="56"/>
        <end position="68"/>
    </location>
</feature>
<evidence type="ECO:0000256" key="1">
    <source>
        <dbReference type="SAM" id="MobiDB-lite"/>
    </source>
</evidence>
<feature type="compositionally biased region" description="Polar residues" evidence="1">
    <location>
        <begin position="37"/>
        <end position="49"/>
    </location>
</feature>
<sequence length="454" mass="51687">MIPNWIREQNHEYGLEIPGIGKPFDEHNDHMTLATQDLQSHSVQSSPKTKITKKNMSNEKDGTKSNDDDLKKAIAASISSIRSHEILIQQYAQAGKKKSSMMSTNKAAMPNDKDLYRKTNSSEASAFKRIKELEKDKKKEKINEEMHGDFIDCPKKEKKMHKKQHSCSQPEANCSTFIADESRSIRHLKYLKPDAIKQVNEYSSQNHTEKELEDSQKNIRLNCRLAPKTSSKRSLGFMVETKIQENASSKPLNNNTAGNNHGTAFSTRPKIKYNNGKLANTRKREDLSTENDLKIEVHNKKTNRNSGFTTYSSGHGSDENSSIYYNTFITNTGKFVQPNEPSTSDFTLSTGRIAKWKCERNIENLSASSGYESAEYGKYIASSNMINGKKLAYMLRRSSLLEKKSSYTINSREIDKLHTLYSNLRQQLIEAKLQIRTNGKEILDLTSIDDQRYT</sequence>
<dbReference type="AlphaFoldDB" id="A0A914EMD0"/>
<reference evidence="3" key="1">
    <citation type="submission" date="2022-11" db="UniProtKB">
        <authorList>
            <consortium name="WormBaseParasite"/>
        </authorList>
    </citation>
    <scope>IDENTIFICATION</scope>
</reference>
<proteinExistence type="predicted"/>
<organism evidence="2 3">
    <name type="scientific">Acrobeloides nanus</name>
    <dbReference type="NCBI Taxonomy" id="290746"/>
    <lineage>
        <taxon>Eukaryota</taxon>
        <taxon>Metazoa</taxon>
        <taxon>Ecdysozoa</taxon>
        <taxon>Nematoda</taxon>
        <taxon>Chromadorea</taxon>
        <taxon>Rhabditida</taxon>
        <taxon>Tylenchina</taxon>
        <taxon>Cephalobomorpha</taxon>
        <taxon>Cephaloboidea</taxon>
        <taxon>Cephalobidae</taxon>
        <taxon>Acrobeloides</taxon>
    </lineage>
</organism>
<accession>A0A914EMD0</accession>
<protein>
    <submittedName>
        <fullName evidence="3">Uncharacterized protein</fullName>
    </submittedName>
</protein>
<name>A0A914EMD0_9BILA</name>
<evidence type="ECO:0000313" key="3">
    <source>
        <dbReference type="WBParaSite" id="ACRNAN_scaffold9526.g8201.t1"/>
    </source>
</evidence>
<feature type="compositionally biased region" description="Low complexity" evidence="1">
    <location>
        <begin position="253"/>
        <end position="264"/>
    </location>
</feature>
<feature type="region of interest" description="Disordered" evidence="1">
    <location>
        <begin position="248"/>
        <end position="269"/>
    </location>
</feature>
<dbReference type="Proteomes" id="UP000887540">
    <property type="component" value="Unplaced"/>
</dbReference>
<keyword evidence="2" id="KW-1185">Reference proteome</keyword>